<evidence type="ECO:0000313" key="21">
    <source>
        <dbReference type="Proteomes" id="UP000014760"/>
    </source>
</evidence>
<evidence type="ECO:0000256" key="1">
    <source>
        <dbReference type="ARBA" id="ARBA00009237"/>
    </source>
</evidence>
<evidence type="ECO:0000256" key="4">
    <source>
        <dbReference type="ARBA" id="ARBA00022692"/>
    </source>
</evidence>
<evidence type="ECO:0000313" key="20">
    <source>
        <dbReference type="EnsemblMetazoa" id="CapteP204309"/>
    </source>
</evidence>
<evidence type="ECO:0000256" key="5">
    <source>
        <dbReference type="ARBA" id="ARBA00022989"/>
    </source>
</evidence>
<sequence length="620" mass="71301">MDSVSAPSQPSSPILDLRPNCISSLFQDLHQKKIPFELFDANWVLIGTLGKASVGGKGTSEKKSGKEWLPLPYTTFTNSQIPFIYPPYHATKEYTGDDDAYSDIDDEYTEAKSVNERCICFDEDDDDANDAEEVVEEEEEEEEEEGISEAALPIEQRLMNKLLRRYERAVRPVKNASDTVVVKMGMTLTQIFDLDEKNEVLVTNVWLDQEWDDMFLSWNPEDFGGLEVLRLPCHKLWLPDIVLYNNAAEYTDGMFPANAMITHEGGVFWPVPTKLLSSCKVDVTYFPFDDQKCRLKFGSWTYDGFQVDMTNRTVDIDLSNYIANGEWELISIVIERNVVYYACCAEPFPDVTFTIHIRRRTVYYLYNVIFPCVMMSTLTVLVFCLPPDSGEKITMGITVLLAFSVFLLRMGEDLPETSEFIPLLSIYLTIVMGMTSVSVIMTVFVLNLHHRGPNNTPVPPWLHKVFLSRLKDTHNVVFKQNSLYDDFFPSGTSQSRFSRNHLTIENLAQELKHELDTQYAREHDSSPNDKYESDTTQFESSPDHSSTLDQQPACSTTQHILRALYKIVHRYEREDNEEHRVYEWRQLAVIVDRILFWIFLTGTLSSTIIVLIIAPLIRWL</sequence>
<evidence type="ECO:0000256" key="16">
    <source>
        <dbReference type="SAM" id="MobiDB-lite"/>
    </source>
</evidence>
<dbReference type="GO" id="GO:0022848">
    <property type="term" value="F:acetylcholine-gated monoatomic cation-selective channel activity"/>
    <property type="evidence" value="ECO:0007669"/>
    <property type="project" value="InterPro"/>
</dbReference>
<comment type="similarity">
    <text evidence="1">Belongs to the ligand-gated ion channel (TC 1.A.9) family. Acetylcholine receptor (TC 1.A.9.1) subfamily.</text>
</comment>
<dbReference type="InterPro" id="IPR036719">
    <property type="entry name" value="Neuro-gated_channel_TM_sf"/>
</dbReference>
<keyword evidence="3" id="KW-1003">Cell membrane</keyword>
<dbReference type="Pfam" id="PF02931">
    <property type="entry name" value="Neur_chan_LBD"/>
    <property type="match status" value="1"/>
</dbReference>
<dbReference type="SUPFAM" id="SSF63712">
    <property type="entry name" value="Nicotinic receptor ligand binding domain-like"/>
    <property type="match status" value="1"/>
</dbReference>
<comment type="subcellular location">
    <subcellularLocation>
        <location evidence="14">Synaptic cell membrane</location>
        <topology evidence="14">Multi-pass membrane protein</topology>
    </subcellularLocation>
</comment>
<feature type="transmembrane region" description="Helical" evidence="15">
    <location>
        <begin position="594"/>
        <end position="617"/>
    </location>
</feature>
<evidence type="ECO:0000256" key="9">
    <source>
        <dbReference type="ARBA" id="ARBA00023157"/>
    </source>
</evidence>
<evidence type="ECO:0000256" key="12">
    <source>
        <dbReference type="ARBA" id="ARBA00023286"/>
    </source>
</evidence>
<dbReference type="PRINTS" id="PR00252">
    <property type="entry name" value="NRIONCHANNEL"/>
</dbReference>
<dbReference type="PRINTS" id="PR00254">
    <property type="entry name" value="NICOTINICR"/>
</dbReference>
<feature type="domain" description="Neurotransmitter-gated ion-channel ligand-binding" evidence="17">
    <location>
        <begin position="155"/>
        <end position="361"/>
    </location>
</feature>
<protein>
    <submittedName>
        <fullName evidence="19 20">Uncharacterized protein</fullName>
    </submittedName>
</protein>
<dbReference type="GO" id="GO:0004888">
    <property type="term" value="F:transmembrane signaling receptor activity"/>
    <property type="evidence" value="ECO:0007669"/>
    <property type="project" value="InterPro"/>
</dbReference>
<dbReference type="EMBL" id="AMQN01004867">
    <property type="status" value="NOT_ANNOTATED_CDS"/>
    <property type="molecule type" value="Genomic_DNA"/>
</dbReference>
<feature type="domain" description="Neurotransmitter-gated ion-channel transmembrane" evidence="18">
    <location>
        <begin position="368"/>
        <end position="610"/>
    </location>
</feature>
<dbReference type="NCBIfam" id="TIGR00860">
    <property type="entry name" value="LIC"/>
    <property type="match status" value="1"/>
</dbReference>
<evidence type="ECO:0000256" key="7">
    <source>
        <dbReference type="ARBA" id="ARBA00023065"/>
    </source>
</evidence>
<reference evidence="20" key="3">
    <citation type="submission" date="2015-06" db="UniProtKB">
        <authorList>
            <consortium name="EnsemblMetazoa"/>
        </authorList>
    </citation>
    <scope>IDENTIFICATION</scope>
</reference>
<keyword evidence="21" id="KW-1185">Reference proteome</keyword>
<dbReference type="PANTHER" id="PTHR18945">
    <property type="entry name" value="NEUROTRANSMITTER GATED ION CHANNEL"/>
    <property type="match status" value="1"/>
</dbReference>
<dbReference type="InterPro" id="IPR036734">
    <property type="entry name" value="Neur_chan_lig-bd_sf"/>
</dbReference>
<dbReference type="FunFam" id="1.20.58.390:FF:000043">
    <property type="entry name" value="AcetylCholine Receptor"/>
    <property type="match status" value="1"/>
</dbReference>
<feature type="transmembrane region" description="Helical" evidence="15">
    <location>
        <begin position="363"/>
        <end position="386"/>
    </location>
</feature>
<evidence type="ECO:0000256" key="13">
    <source>
        <dbReference type="ARBA" id="ARBA00023303"/>
    </source>
</evidence>
<evidence type="ECO:0000256" key="10">
    <source>
        <dbReference type="ARBA" id="ARBA00023170"/>
    </source>
</evidence>
<name>R7V7D5_CAPTE</name>
<keyword evidence="11" id="KW-0325">Glycoprotein</keyword>
<dbReference type="FunFam" id="2.70.170.10:FF:000016">
    <property type="entry name" value="Nicotinic acetylcholine receptor subunit"/>
    <property type="match status" value="1"/>
</dbReference>
<evidence type="ECO:0000256" key="3">
    <source>
        <dbReference type="ARBA" id="ARBA00022475"/>
    </source>
</evidence>
<dbReference type="STRING" id="283909.R7V7D5"/>
<dbReference type="InterPro" id="IPR006202">
    <property type="entry name" value="Neur_chan_lig-bd"/>
</dbReference>
<reference evidence="19 21" key="2">
    <citation type="journal article" date="2013" name="Nature">
        <title>Insights into bilaterian evolution from three spiralian genomes.</title>
        <authorList>
            <person name="Simakov O."/>
            <person name="Marletaz F."/>
            <person name="Cho S.J."/>
            <person name="Edsinger-Gonzales E."/>
            <person name="Havlak P."/>
            <person name="Hellsten U."/>
            <person name="Kuo D.H."/>
            <person name="Larsson T."/>
            <person name="Lv J."/>
            <person name="Arendt D."/>
            <person name="Savage R."/>
            <person name="Osoegawa K."/>
            <person name="de Jong P."/>
            <person name="Grimwood J."/>
            <person name="Chapman J.A."/>
            <person name="Shapiro H."/>
            <person name="Aerts A."/>
            <person name="Otillar R.P."/>
            <person name="Terry A.Y."/>
            <person name="Boore J.L."/>
            <person name="Grigoriev I.V."/>
            <person name="Lindberg D.R."/>
            <person name="Seaver E.C."/>
            <person name="Weisblat D.A."/>
            <person name="Putnam N.H."/>
            <person name="Rokhsar D.S."/>
        </authorList>
    </citation>
    <scope>NUCLEOTIDE SEQUENCE</scope>
    <source>
        <strain evidence="19 21">I ESC-2004</strain>
    </source>
</reference>
<evidence type="ECO:0000256" key="8">
    <source>
        <dbReference type="ARBA" id="ARBA00023136"/>
    </source>
</evidence>
<dbReference type="InterPro" id="IPR006201">
    <property type="entry name" value="Neur_channel"/>
</dbReference>
<evidence type="ECO:0000256" key="11">
    <source>
        <dbReference type="ARBA" id="ARBA00023180"/>
    </source>
</evidence>
<dbReference type="Pfam" id="PF02932">
    <property type="entry name" value="Neur_chan_memb"/>
    <property type="match status" value="1"/>
</dbReference>
<evidence type="ECO:0000259" key="17">
    <source>
        <dbReference type="Pfam" id="PF02931"/>
    </source>
</evidence>
<feature type="compositionally biased region" description="Basic and acidic residues" evidence="16">
    <location>
        <begin position="519"/>
        <end position="533"/>
    </location>
</feature>
<keyword evidence="2 15" id="KW-0813">Transport</keyword>
<dbReference type="InterPro" id="IPR006029">
    <property type="entry name" value="Neurotrans-gated_channel_TM"/>
</dbReference>
<keyword evidence="9" id="KW-1015">Disulfide bond</keyword>
<dbReference type="OrthoDB" id="5975154at2759"/>
<evidence type="ECO:0000256" key="6">
    <source>
        <dbReference type="ARBA" id="ARBA00023018"/>
    </source>
</evidence>
<organism evidence="19">
    <name type="scientific">Capitella teleta</name>
    <name type="common">Polychaete worm</name>
    <dbReference type="NCBI Taxonomy" id="283909"/>
    <lineage>
        <taxon>Eukaryota</taxon>
        <taxon>Metazoa</taxon>
        <taxon>Spiralia</taxon>
        <taxon>Lophotrochozoa</taxon>
        <taxon>Annelida</taxon>
        <taxon>Polychaeta</taxon>
        <taxon>Sedentaria</taxon>
        <taxon>Scolecida</taxon>
        <taxon>Capitellidae</taxon>
        <taxon>Capitella</taxon>
    </lineage>
</organism>
<feature type="region of interest" description="Disordered" evidence="16">
    <location>
        <begin position="127"/>
        <end position="148"/>
    </location>
</feature>
<dbReference type="Proteomes" id="UP000014760">
    <property type="component" value="Unassembled WGS sequence"/>
</dbReference>
<dbReference type="SUPFAM" id="SSF90112">
    <property type="entry name" value="Neurotransmitter-gated ion-channel transmembrane pore"/>
    <property type="match status" value="1"/>
</dbReference>
<evidence type="ECO:0000256" key="14">
    <source>
        <dbReference type="ARBA" id="ARBA00034099"/>
    </source>
</evidence>
<dbReference type="CDD" id="cd19051">
    <property type="entry name" value="LGIC_TM_cation"/>
    <property type="match status" value="1"/>
</dbReference>
<dbReference type="Gene3D" id="1.20.58.390">
    <property type="entry name" value="Neurotransmitter-gated ion-channel transmembrane domain"/>
    <property type="match status" value="2"/>
</dbReference>
<keyword evidence="7 15" id="KW-0406">Ion transport</keyword>
<dbReference type="InterPro" id="IPR018000">
    <property type="entry name" value="Neurotransmitter_ion_chnl_CS"/>
</dbReference>
<feature type="compositionally biased region" description="Acidic residues" evidence="16">
    <location>
        <begin position="127"/>
        <end position="147"/>
    </location>
</feature>
<evidence type="ECO:0000256" key="15">
    <source>
        <dbReference type="RuleBase" id="RU000687"/>
    </source>
</evidence>
<accession>R7V7D5</accession>
<keyword evidence="10" id="KW-0675">Receptor</keyword>
<evidence type="ECO:0000259" key="18">
    <source>
        <dbReference type="Pfam" id="PF02932"/>
    </source>
</evidence>
<reference evidence="21" key="1">
    <citation type="submission" date="2012-12" db="EMBL/GenBank/DDBJ databases">
        <authorList>
            <person name="Hellsten U."/>
            <person name="Grimwood J."/>
            <person name="Chapman J.A."/>
            <person name="Shapiro H."/>
            <person name="Aerts A."/>
            <person name="Otillar R.P."/>
            <person name="Terry A.Y."/>
            <person name="Boore J.L."/>
            <person name="Simakov O."/>
            <person name="Marletaz F."/>
            <person name="Cho S.-J."/>
            <person name="Edsinger-Gonzales E."/>
            <person name="Havlak P."/>
            <person name="Kuo D.-H."/>
            <person name="Larsson T."/>
            <person name="Lv J."/>
            <person name="Arendt D."/>
            <person name="Savage R."/>
            <person name="Osoegawa K."/>
            <person name="de Jong P."/>
            <person name="Lindberg D.R."/>
            <person name="Seaver E.C."/>
            <person name="Weisblat D.A."/>
            <person name="Putnam N.H."/>
            <person name="Grigoriev I.V."/>
            <person name="Rokhsar D.S."/>
        </authorList>
    </citation>
    <scope>NUCLEOTIDE SEQUENCE</scope>
    <source>
        <strain evidence="21">I ESC-2004</strain>
    </source>
</reference>
<feature type="transmembrane region" description="Helical" evidence="15">
    <location>
        <begin position="393"/>
        <end position="411"/>
    </location>
</feature>
<dbReference type="GO" id="GO:0045211">
    <property type="term" value="C:postsynaptic membrane"/>
    <property type="evidence" value="ECO:0007669"/>
    <property type="project" value="InterPro"/>
</dbReference>
<keyword evidence="8 15" id="KW-0472">Membrane</keyword>
<keyword evidence="12" id="KW-1071">Ligand-gated ion channel</keyword>
<keyword evidence="5 15" id="KW-1133">Transmembrane helix</keyword>
<dbReference type="OMA" id="YEIIQEW"/>
<feature type="region of interest" description="Disordered" evidence="16">
    <location>
        <begin position="519"/>
        <end position="553"/>
    </location>
</feature>
<dbReference type="EnsemblMetazoa" id="CapteT204309">
    <property type="protein sequence ID" value="CapteP204309"/>
    <property type="gene ID" value="CapteG204309"/>
</dbReference>
<feature type="compositionally biased region" description="Polar residues" evidence="16">
    <location>
        <begin position="534"/>
        <end position="553"/>
    </location>
</feature>
<evidence type="ECO:0000256" key="2">
    <source>
        <dbReference type="ARBA" id="ARBA00022448"/>
    </source>
</evidence>
<dbReference type="EMBL" id="KB294550">
    <property type="protein sequence ID" value="ELU14382.1"/>
    <property type="molecule type" value="Genomic_DNA"/>
</dbReference>
<keyword evidence="13 15" id="KW-0407">Ion channel</keyword>
<evidence type="ECO:0000313" key="19">
    <source>
        <dbReference type="EMBL" id="ELU14382.1"/>
    </source>
</evidence>
<keyword evidence="6" id="KW-0770">Synapse</keyword>
<proteinExistence type="inferred from homology"/>
<dbReference type="PROSITE" id="PS00236">
    <property type="entry name" value="NEUROTR_ION_CHANNEL"/>
    <property type="match status" value="1"/>
</dbReference>
<dbReference type="CDD" id="cd18997">
    <property type="entry name" value="LGIC_ECD_nAChR"/>
    <property type="match status" value="1"/>
</dbReference>
<dbReference type="InterPro" id="IPR002394">
    <property type="entry name" value="Nicotinic_acetylcholine_rcpt"/>
</dbReference>
<dbReference type="AlphaFoldDB" id="R7V7D5"/>
<dbReference type="InterPro" id="IPR038050">
    <property type="entry name" value="Neuro_actylchol_rec"/>
</dbReference>
<gene>
    <name evidence="19" type="ORF">CAPTEDRAFT_204309</name>
</gene>
<dbReference type="HOGENOM" id="CLU_018074_0_0_1"/>
<keyword evidence="4 15" id="KW-0812">Transmembrane</keyword>
<feature type="transmembrane region" description="Helical" evidence="15">
    <location>
        <begin position="423"/>
        <end position="446"/>
    </location>
</feature>
<dbReference type="Gene3D" id="2.70.170.10">
    <property type="entry name" value="Neurotransmitter-gated ion-channel ligand-binding domain"/>
    <property type="match status" value="1"/>
</dbReference>